<dbReference type="GO" id="GO:0072583">
    <property type="term" value="P:clathrin-dependent endocytosis"/>
    <property type="evidence" value="ECO:0007669"/>
    <property type="project" value="TreeGrafter"/>
</dbReference>
<dbReference type="InterPro" id="IPR036869">
    <property type="entry name" value="J_dom_sf"/>
</dbReference>
<feature type="region of interest" description="Disordered" evidence="1">
    <location>
        <begin position="405"/>
        <end position="428"/>
    </location>
</feature>
<feature type="compositionally biased region" description="Basic and acidic residues" evidence="1">
    <location>
        <begin position="613"/>
        <end position="624"/>
    </location>
</feature>
<dbReference type="InterPro" id="IPR019734">
    <property type="entry name" value="TPR_rpt"/>
</dbReference>
<dbReference type="SMART" id="SM00028">
    <property type="entry name" value="TPR"/>
    <property type="match status" value="3"/>
</dbReference>
<dbReference type="InterPro" id="IPR015940">
    <property type="entry name" value="UBA"/>
</dbReference>
<dbReference type="Gene3D" id="1.10.287.110">
    <property type="entry name" value="DnaJ domain"/>
    <property type="match status" value="1"/>
</dbReference>
<dbReference type="SUPFAM" id="SSF48452">
    <property type="entry name" value="TPR-like"/>
    <property type="match status" value="1"/>
</dbReference>
<dbReference type="Proteomes" id="UP000309038">
    <property type="component" value="Unassembled WGS sequence"/>
</dbReference>
<dbReference type="AlphaFoldDB" id="A0A4S4KA24"/>
<comment type="caution">
    <text evidence="3">The sequence shown here is derived from an EMBL/GenBank/DDBJ whole genome shotgun (WGS) entry which is preliminary data.</text>
</comment>
<dbReference type="InterPro" id="IPR009060">
    <property type="entry name" value="UBA-like_sf"/>
</dbReference>
<feature type="region of interest" description="Disordered" evidence="1">
    <location>
        <begin position="365"/>
        <end position="387"/>
    </location>
</feature>
<evidence type="ECO:0000259" key="2">
    <source>
        <dbReference type="PROSITE" id="PS50030"/>
    </source>
</evidence>
<feature type="region of interest" description="Disordered" evidence="1">
    <location>
        <begin position="850"/>
        <end position="903"/>
    </location>
</feature>
<feature type="compositionally biased region" description="Basic and acidic residues" evidence="1">
    <location>
        <begin position="872"/>
        <end position="893"/>
    </location>
</feature>
<feature type="compositionally biased region" description="Basic and acidic residues" evidence="1">
    <location>
        <begin position="753"/>
        <end position="763"/>
    </location>
</feature>
<feature type="region of interest" description="Disordered" evidence="1">
    <location>
        <begin position="530"/>
        <end position="573"/>
    </location>
</feature>
<dbReference type="CDD" id="cd00201">
    <property type="entry name" value="WW"/>
    <property type="match status" value="1"/>
</dbReference>
<dbReference type="EMBL" id="SGPJ01000395">
    <property type="protein sequence ID" value="THG94801.1"/>
    <property type="molecule type" value="Genomic_DNA"/>
</dbReference>
<feature type="region of interest" description="Disordered" evidence="1">
    <location>
        <begin position="710"/>
        <end position="773"/>
    </location>
</feature>
<dbReference type="GO" id="GO:0030276">
    <property type="term" value="F:clathrin binding"/>
    <property type="evidence" value="ECO:0007669"/>
    <property type="project" value="TreeGrafter"/>
</dbReference>
<evidence type="ECO:0000313" key="4">
    <source>
        <dbReference type="Proteomes" id="UP000309038"/>
    </source>
</evidence>
<accession>A0A4S4KA24</accession>
<evidence type="ECO:0000313" key="3">
    <source>
        <dbReference type="EMBL" id="THG94801.1"/>
    </source>
</evidence>
<dbReference type="GO" id="GO:0072318">
    <property type="term" value="P:clathrin coat disassembly"/>
    <property type="evidence" value="ECO:0007669"/>
    <property type="project" value="TreeGrafter"/>
</dbReference>
<feature type="region of interest" description="Disordered" evidence="1">
    <location>
        <begin position="1101"/>
        <end position="1152"/>
    </location>
</feature>
<dbReference type="Gene3D" id="1.10.8.10">
    <property type="entry name" value="DNA helicase RuvA subunit, C-terminal domain"/>
    <property type="match status" value="1"/>
</dbReference>
<reference evidence="3 4" key="1">
    <citation type="submission" date="2019-02" db="EMBL/GenBank/DDBJ databases">
        <title>Genome sequencing of the rare red list fungi Phlebia centrifuga.</title>
        <authorList>
            <person name="Buettner E."/>
            <person name="Kellner H."/>
        </authorList>
    </citation>
    <scope>NUCLEOTIDE SEQUENCE [LARGE SCALE GENOMIC DNA]</scope>
    <source>
        <strain evidence="3 4">DSM 108282</strain>
    </source>
</reference>
<dbReference type="PANTHER" id="PTHR23172">
    <property type="entry name" value="AUXILIN/CYCLIN G-ASSOCIATED KINASE-RELATED"/>
    <property type="match status" value="1"/>
</dbReference>
<dbReference type="SUPFAM" id="SSF46934">
    <property type="entry name" value="UBA-like"/>
    <property type="match status" value="1"/>
</dbReference>
<dbReference type="PROSITE" id="PS50030">
    <property type="entry name" value="UBA"/>
    <property type="match status" value="1"/>
</dbReference>
<dbReference type="InterPro" id="IPR001202">
    <property type="entry name" value="WW_dom"/>
</dbReference>
<feature type="compositionally biased region" description="Basic and acidic residues" evidence="1">
    <location>
        <begin position="723"/>
        <end position="746"/>
    </location>
</feature>
<evidence type="ECO:0000256" key="1">
    <source>
        <dbReference type="SAM" id="MobiDB-lite"/>
    </source>
</evidence>
<feature type="compositionally biased region" description="Polar residues" evidence="1">
    <location>
        <begin position="600"/>
        <end position="609"/>
    </location>
</feature>
<keyword evidence="4" id="KW-1185">Reference proteome</keyword>
<feature type="compositionally biased region" description="Low complexity" evidence="1">
    <location>
        <begin position="405"/>
        <end position="414"/>
    </location>
</feature>
<dbReference type="InterPro" id="IPR011990">
    <property type="entry name" value="TPR-like_helical_dom_sf"/>
</dbReference>
<feature type="compositionally biased region" description="Polar residues" evidence="1">
    <location>
        <begin position="561"/>
        <end position="573"/>
    </location>
</feature>
<dbReference type="SUPFAM" id="SSF46565">
    <property type="entry name" value="Chaperone J-domain"/>
    <property type="match status" value="1"/>
</dbReference>
<dbReference type="GO" id="GO:0031982">
    <property type="term" value="C:vesicle"/>
    <property type="evidence" value="ECO:0007669"/>
    <property type="project" value="TreeGrafter"/>
</dbReference>
<gene>
    <name evidence="3" type="ORF">EW026_g6741</name>
</gene>
<feature type="domain" description="UBA" evidence="2">
    <location>
        <begin position="668"/>
        <end position="710"/>
    </location>
</feature>
<name>A0A4S4KA24_9APHY</name>
<protein>
    <recommendedName>
        <fullName evidence="2">UBA domain-containing protein</fullName>
    </recommendedName>
</protein>
<proteinExistence type="predicted"/>
<organism evidence="3 4">
    <name type="scientific">Hermanssonia centrifuga</name>
    <dbReference type="NCBI Taxonomy" id="98765"/>
    <lineage>
        <taxon>Eukaryota</taxon>
        <taxon>Fungi</taxon>
        <taxon>Dikarya</taxon>
        <taxon>Basidiomycota</taxon>
        <taxon>Agaricomycotina</taxon>
        <taxon>Agaricomycetes</taxon>
        <taxon>Polyporales</taxon>
        <taxon>Meruliaceae</taxon>
        <taxon>Hermanssonia</taxon>
    </lineage>
</organism>
<dbReference type="GO" id="GO:0005737">
    <property type="term" value="C:cytoplasm"/>
    <property type="evidence" value="ECO:0007669"/>
    <property type="project" value="TreeGrafter"/>
</dbReference>
<dbReference type="PANTHER" id="PTHR23172:SF19">
    <property type="entry name" value="J DOMAIN-CONTAINING PROTEIN"/>
    <property type="match status" value="1"/>
</dbReference>
<feature type="region of interest" description="Disordered" evidence="1">
    <location>
        <begin position="586"/>
        <end position="670"/>
    </location>
</feature>
<sequence length="1249" mass="138474">MHSELRKMKALPTPSPLKIDVYGGIHVSDIGNGWKKYVHIDGRIYFYHASTRVLSHNDMEDRRFRRLVNKAYRDLIVGSYQEYELMEYVPEDSDIIMRFDSNTDTRGTWHEDEPSGDEDLRLDFICHRDASYISLDFVNDSDIETDDIPPVKIETNSPEYWDRIFLFPMHLKSESILTHARRNFLNAMAYFAVENIFESKEKVLLFNDRQVERLMEIYHDLSDTAETNPAMIPVFIFYMSKVITETLTAQRGSLGYATARSKIQTYVTWQLRISECLLACVFFGVQRMYRERLNDTRAEWTGNLNRFRAMFKEFLAEWTGMLLYSQSIGNFADIFLMRKDSTLLATVFVGSLTMSDSFADLWNSTAPTKPSNPPRTLGSIAPSGAYQQRKPTNDVFSLLAATSSSSSSRSVSPSYATAQQKTSGHGAVPTVKAIEKTSSTSDDAFSDLFSTNSASASNSANMTIAERAALAEKQRLGQLRQTHSQKLTDHTPGAWAGLDSLGTSSLIGGTNNVPSKASQRPEDDWTFTFNQPEQASAVPIVRTSSPPADDDWGLDDFVSKPASTNAARLQSQTSQSLWDLDEFDSHQAHTSRPRRASPAPINNGTSTPGSFDFGDREDGLLNEHSDDEDDILGDLAKPAGLRPSSSNGNAHPAPSPPLTTSQRSRAVSPPPHILGQIVEMGFSVQQARVALAATDTGLDVQVALETLLSNGVASGSGSPPGEARSRDRPRPRYDDPEGQHRDESSHPHQRIHPQRDHQRETPSRENPNSAAEARQLQEHADKLIAQASEIGLSVFNRANALWNVGKEKVQRAYEERAAASISSTPKNESKPKWMQETTMKDGEPYDEGWGGHVNDGFKDDHDESEVFPPRPEAQRQAKAPEVRAKPQPHEPSNRVKTGNLLSDDAPTVYVSPFRRKVPVRSQVATHESAPTPTPLIQRKTISAPASALAMSSKHKAAGTEMFKLGRYAEAETSYSYAIAALPDSHLLLVPLYNNRALARIKTGDHNGAIEDCTTVIALIGPSYHPAREVKVTKEDEGSSVDLADAFVKALRRRAEAYEGKEKWDDARKDWETIAGAEWAGRSRGEAASAAGRCRRMLTANVVEPASSKAQAVPQKSRPRPKPANRSPTPPSEALNRVREANEAAEAEDQEKHALKDTVDGKLTTWKGGKETNIRALIASLDTVLWPELGWQKVGMHELVTPSQVKIRYTKAIAKLHPDKLNVNNTTLEQRMIANGVFGSLNDAWNAFKQ</sequence>
<dbReference type="Gene3D" id="1.25.40.10">
    <property type="entry name" value="Tetratricopeptide repeat domain"/>
    <property type="match status" value="1"/>
</dbReference>
<dbReference type="FunFam" id="1.10.287.110:FF:000002">
    <property type="entry name" value="putative tyrosine-protein phosphatase auxilin isoform X2"/>
    <property type="match status" value="1"/>
</dbReference>